<evidence type="ECO:0000313" key="3">
    <source>
        <dbReference type="Proteomes" id="UP000183639"/>
    </source>
</evidence>
<dbReference type="Proteomes" id="UP000183639">
    <property type="component" value="Unassembled WGS sequence"/>
</dbReference>
<dbReference type="RefSeq" id="WP_075443523.1">
    <property type="nucleotide sequence ID" value="NZ_FOQK01000011.1"/>
</dbReference>
<dbReference type="OrthoDB" id="9829385at2"/>
<accession>A0A1I3EU34</accession>
<evidence type="ECO:0000256" key="1">
    <source>
        <dbReference type="SAM" id="MobiDB-lite"/>
    </source>
</evidence>
<name>A0A1I3EU34_SELRU</name>
<sequence length="121" mass="13604">MDRLMKQMTDNELDQVSGGNDTETREILTWMWICGAQKKEPMDITDANCWPHVPQAFVEKAIMAATGSKSATARCYYNGIRNMNGAPDTHNTYSYIDSSGKTVNLSHADVMKMVKQYYPAT</sequence>
<feature type="region of interest" description="Disordered" evidence="1">
    <location>
        <begin position="1"/>
        <end position="20"/>
    </location>
</feature>
<dbReference type="NCBIfam" id="TIGR01847">
    <property type="entry name" value="bacteriocin_sig"/>
    <property type="match status" value="1"/>
</dbReference>
<protein>
    <submittedName>
        <fullName evidence="2">Bacteriocin-type signal sequence-containing protein</fullName>
    </submittedName>
</protein>
<dbReference type="AlphaFoldDB" id="A0A1I3EU34"/>
<dbReference type="EMBL" id="FOQK01000011">
    <property type="protein sequence ID" value="SFI02479.1"/>
    <property type="molecule type" value="Genomic_DNA"/>
</dbReference>
<reference evidence="2 3" key="1">
    <citation type="submission" date="2016-10" db="EMBL/GenBank/DDBJ databases">
        <authorList>
            <person name="de Groot N.N."/>
        </authorList>
    </citation>
    <scope>NUCLEOTIDE SEQUENCE [LARGE SCALE GENOMIC DNA]</scope>
    <source>
        <strain evidence="2 3">Z108</strain>
    </source>
</reference>
<dbReference type="InterPro" id="IPR010133">
    <property type="entry name" value="Bacteriocin_signal_seq"/>
</dbReference>
<evidence type="ECO:0000313" key="2">
    <source>
        <dbReference type="EMBL" id="SFI02479.1"/>
    </source>
</evidence>
<gene>
    <name evidence="2" type="ORF">SAMN04487861_111115</name>
</gene>
<proteinExistence type="predicted"/>
<organism evidence="2 3">
    <name type="scientific">Selenomonas ruminantium</name>
    <dbReference type="NCBI Taxonomy" id="971"/>
    <lineage>
        <taxon>Bacteria</taxon>
        <taxon>Bacillati</taxon>
        <taxon>Bacillota</taxon>
        <taxon>Negativicutes</taxon>
        <taxon>Selenomonadales</taxon>
        <taxon>Selenomonadaceae</taxon>
        <taxon>Selenomonas</taxon>
    </lineage>
</organism>